<sequence length="82" mass="9084">MRGRFATPIATTASSRDVQLREFPRLLHAAASIDSGRDACTAQTLMTLPIHEIIEPVPRIRFVMTRIVAHAGVQFETLPNVD</sequence>
<organism evidence="1 2">
    <name type="scientific">Burkholderia vietnamiensis (strain G4 / LMG 22486)</name>
    <name type="common">Burkholderia cepacia (strain R1808)</name>
    <dbReference type="NCBI Taxonomy" id="269482"/>
    <lineage>
        <taxon>Bacteria</taxon>
        <taxon>Pseudomonadati</taxon>
        <taxon>Pseudomonadota</taxon>
        <taxon>Betaproteobacteria</taxon>
        <taxon>Burkholderiales</taxon>
        <taxon>Burkholderiaceae</taxon>
        <taxon>Burkholderia</taxon>
        <taxon>Burkholderia cepacia complex</taxon>
    </lineage>
</organism>
<dbReference type="Proteomes" id="UP000002287">
    <property type="component" value="Chromosome 2"/>
</dbReference>
<gene>
    <name evidence="1" type="ordered locus">Bcep1808_5215</name>
</gene>
<evidence type="ECO:0000313" key="2">
    <source>
        <dbReference type="Proteomes" id="UP000002287"/>
    </source>
</evidence>
<dbReference type="AlphaFoldDB" id="A4JPG1"/>
<name>A4JPG1_BURVG</name>
<proteinExistence type="predicted"/>
<dbReference type="EMBL" id="CP000615">
    <property type="protein sequence ID" value="ABO58164.1"/>
    <property type="molecule type" value="Genomic_DNA"/>
</dbReference>
<dbReference type="HOGENOM" id="CLU_2551880_0_0_4"/>
<reference evidence="2" key="1">
    <citation type="submission" date="2007-03" db="EMBL/GenBank/DDBJ databases">
        <title>Complete sequence of chromosome 2 of Burkholderia vietnamiensis G4.</title>
        <authorList>
            <consortium name="US DOE Joint Genome Institute"/>
            <person name="Copeland A."/>
            <person name="Lucas S."/>
            <person name="Lapidus A."/>
            <person name="Barry K."/>
            <person name="Detter J.C."/>
            <person name="Glavina del Rio T."/>
            <person name="Hammon N."/>
            <person name="Israni S."/>
            <person name="Dalin E."/>
            <person name="Tice H."/>
            <person name="Pitluck S."/>
            <person name="Chain P."/>
            <person name="Malfatti S."/>
            <person name="Shin M."/>
            <person name="Vergez L."/>
            <person name="Schmutz J."/>
            <person name="Larimer F."/>
            <person name="Land M."/>
            <person name="Hauser L."/>
            <person name="Kyrpides N."/>
            <person name="Tiedje J."/>
            <person name="Richardson P."/>
        </authorList>
    </citation>
    <scope>NUCLEOTIDE SEQUENCE [LARGE SCALE GENOMIC DNA]</scope>
    <source>
        <strain evidence="2">G4 / LMG 22486</strain>
    </source>
</reference>
<dbReference type="KEGG" id="bvi:Bcep1808_5215"/>
<accession>A4JPG1</accession>
<protein>
    <submittedName>
        <fullName evidence="1">Uncharacterized protein</fullName>
    </submittedName>
</protein>
<evidence type="ECO:0000313" key="1">
    <source>
        <dbReference type="EMBL" id="ABO58164.1"/>
    </source>
</evidence>